<feature type="binding site" evidence="11">
    <location>
        <position position="211"/>
    </location>
    <ligand>
        <name>Zn(2+)</name>
        <dbReference type="ChEBI" id="CHEBI:29105"/>
        <label>1</label>
    </ligand>
</feature>
<evidence type="ECO:0000313" key="13">
    <source>
        <dbReference type="EMBL" id="EDM64448.1"/>
    </source>
</evidence>
<dbReference type="Pfam" id="PF01546">
    <property type="entry name" value="Peptidase_M20"/>
    <property type="match status" value="1"/>
</dbReference>
<dbReference type="PANTHER" id="PTHR42994">
    <property type="entry name" value="PEPTIDASE T"/>
    <property type="match status" value="1"/>
</dbReference>
<dbReference type="GO" id="GO:0008270">
    <property type="term" value="F:zinc ion binding"/>
    <property type="evidence" value="ECO:0007669"/>
    <property type="project" value="InterPro"/>
</dbReference>
<keyword evidence="7 11" id="KW-0862">Zinc</keyword>
<reference evidence="13 14" key="2">
    <citation type="submission" date="2007-04" db="EMBL/GenBank/DDBJ databases">
        <title>Draft genome sequence of Dorea longicatena (DSM 13814).</title>
        <authorList>
            <person name="Sudarsanam P."/>
            <person name="Ley R."/>
            <person name="Guruge J."/>
            <person name="Turnbaugh P.J."/>
            <person name="Mahowald M."/>
            <person name="Liep D."/>
            <person name="Gordon J."/>
        </authorList>
    </citation>
    <scope>NUCLEOTIDE SEQUENCE [LARGE SCALE GENOMIC DNA]</scope>
    <source>
        <strain evidence="13 14">DSM 13814</strain>
    </source>
</reference>
<dbReference type="GO" id="GO:0008237">
    <property type="term" value="F:metallopeptidase activity"/>
    <property type="evidence" value="ECO:0007669"/>
    <property type="project" value="UniProtKB-KW"/>
</dbReference>
<dbReference type="HOGENOM" id="CLU_053676_0_0_9"/>
<feature type="binding site" evidence="11">
    <location>
        <position position="155"/>
    </location>
    <ligand>
        <name>Zn(2+)</name>
        <dbReference type="ChEBI" id="CHEBI:29105"/>
        <label>1</label>
    </ligand>
</feature>
<evidence type="ECO:0000313" key="14">
    <source>
        <dbReference type="Proteomes" id="UP000004016"/>
    </source>
</evidence>
<evidence type="ECO:0000256" key="6">
    <source>
        <dbReference type="ARBA" id="ARBA00022801"/>
    </source>
</evidence>
<dbReference type="InterPro" id="IPR010161">
    <property type="entry name" value="Peptidase_M20B"/>
</dbReference>
<evidence type="ECO:0000256" key="7">
    <source>
        <dbReference type="ARBA" id="ARBA00022833"/>
    </source>
</evidence>
<evidence type="ECO:0000256" key="3">
    <source>
        <dbReference type="ARBA" id="ARBA00022438"/>
    </source>
</evidence>
<dbReference type="NCBIfam" id="TIGR01882">
    <property type="entry name" value="peptidase-T"/>
    <property type="match status" value="1"/>
</dbReference>
<dbReference type="NCBIfam" id="NF009920">
    <property type="entry name" value="PRK13381.1"/>
    <property type="match status" value="1"/>
</dbReference>
<evidence type="ECO:0000256" key="8">
    <source>
        <dbReference type="ARBA" id="ARBA00023049"/>
    </source>
</evidence>
<feature type="binding site" evidence="11">
    <location>
        <position position="393"/>
    </location>
    <ligand>
        <name>Zn(2+)</name>
        <dbReference type="ChEBI" id="CHEBI:29105"/>
        <label>2</label>
    </ligand>
</feature>
<dbReference type="InterPro" id="IPR001261">
    <property type="entry name" value="ArgE/DapE_CS"/>
</dbReference>
<organism evidence="13 14">
    <name type="scientific">Dorea longicatena DSM 13814</name>
    <dbReference type="NCBI Taxonomy" id="411462"/>
    <lineage>
        <taxon>Bacteria</taxon>
        <taxon>Bacillati</taxon>
        <taxon>Bacillota</taxon>
        <taxon>Clostridia</taxon>
        <taxon>Lachnospirales</taxon>
        <taxon>Lachnospiraceae</taxon>
        <taxon>Dorea</taxon>
    </lineage>
</organism>
<dbReference type="GO" id="GO:0006518">
    <property type="term" value="P:peptide metabolic process"/>
    <property type="evidence" value="ECO:0007669"/>
    <property type="project" value="InterPro"/>
</dbReference>
<comment type="similarity">
    <text evidence="2">Belongs to the peptidase M20B family.</text>
</comment>
<dbReference type="SUPFAM" id="SSF55031">
    <property type="entry name" value="Bacterial exopeptidase dimerisation domain"/>
    <property type="match status" value="1"/>
</dbReference>
<dbReference type="EC" id="3.4.11.4" evidence="9"/>
<evidence type="ECO:0000256" key="4">
    <source>
        <dbReference type="ARBA" id="ARBA00022670"/>
    </source>
</evidence>
<dbReference type="PROSITE" id="PS00758">
    <property type="entry name" value="ARGE_DAPE_CPG2_1"/>
    <property type="match status" value="1"/>
</dbReference>
<feature type="binding site" evidence="11">
    <location>
        <position position="93"/>
    </location>
    <ligand>
        <name>Zn(2+)</name>
        <dbReference type="ChEBI" id="CHEBI:29105"/>
        <label>1</label>
    </ligand>
</feature>
<keyword evidence="6 13" id="KW-0378">Hydrolase</keyword>
<evidence type="ECO:0000256" key="10">
    <source>
        <dbReference type="PIRSR" id="PIRSR037215-1"/>
    </source>
</evidence>
<accession>A6BDD1</accession>
<feature type="binding site" evidence="11">
    <location>
        <position position="189"/>
    </location>
    <ligand>
        <name>Zn(2+)</name>
        <dbReference type="ChEBI" id="CHEBI:29105"/>
        <label>2</label>
    </ligand>
</feature>
<dbReference type="eggNOG" id="COG2195">
    <property type="taxonomic scope" value="Bacteria"/>
</dbReference>
<protein>
    <recommendedName>
        <fullName evidence="9">Peptidase T</fullName>
        <ecNumber evidence="9">3.4.11.4</ecNumber>
    </recommendedName>
</protein>
<dbReference type="Gene3D" id="3.30.70.360">
    <property type="match status" value="1"/>
</dbReference>
<dbReference type="EMBL" id="AAXB02000001">
    <property type="protein sequence ID" value="EDM64448.1"/>
    <property type="molecule type" value="Genomic_DNA"/>
</dbReference>
<reference evidence="13 14" key="1">
    <citation type="submission" date="2007-03" db="EMBL/GenBank/DDBJ databases">
        <authorList>
            <person name="Fulton L."/>
            <person name="Clifton S."/>
            <person name="Fulton B."/>
            <person name="Xu J."/>
            <person name="Minx P."/>
            <person name="Pepin K.H."/>
            <person name="Johnson M."/>
            <person name="Thiruvilangam P."/>
            <person name="Bhonagiri V."/>
            <person name="Nash W.E."/>
            <person name="Mardis E.R."/>
            <person name="Wilson R.K."/>
        </authorList>
    </citation>
    <scope>NUCLEOTIDE SEQUENCE [LARGE SCALE GENOMIC DNA]</scope>
    <source>
        <strain evidence="13 14">DSM 13814</strain>
    </source>
</reference>
<dbReference type="AlphaFoldDB" id="A6BDD1"/>
<keyword evidence="5 11" id="KW-0479">Metal-binding</keyword>
<keyword evidence="3 13" id="KW-0031">Aminopeptidase</keyword>
<dbReference type="Gene3D" id="3.40.630.10">
    <property type="entry name" value="Zn peptidases"/>
    <property type="match status" value="1"/>
</dbReference>
<keyword evidence="4" id="KW-0645">Protease</keyword>
<proteinExistence type="inferred from homology"/>
<evidence type="ECO:0000256" key="9">
    <source>
        <dbReference type="NCBIfam" id="TIGR01882"/>
    </source>
</evidence>
<feature type="active site" description="Proton acceptor" evidence="10">
    <location>
        <position position="188"/>
    </location>
</feature>
<gene>
    <name evidence="13" type="primary">pepT</name>
    <name evidence="13" type="ORF">DORLON_00294</name>
</gene>
<dbReference type="PANTHER" id="PTHR42994:SF1">
    <property type="entry name" value="PEPTIDASE T"/>
    <property type="match status" value="1"/>
</dbReference>
<feature type="active site" evidence="10">
    <location>
        <position position="95"/>
    </location>
</feature>
<evidence type="ECO:0000256" key="1">
    <source>
        <dbReference type="ARBA" id="ARBA00000870"/>
    </source>
</evidence>
<sequence>MIYNKVKKCRKRGSKMKAYERFLKYVSVWTTSDETSETVPSADRELVLAELLVEEMKELGIEDARVDEKGYVYGSVPATLGCENAPALGLIAHMDTAPDAPGDNIHPQIIENYDGKDVVLGTSGKTIKVEEFPYLADLKGRTLITTDGTTLLGADDKAGIAEVLTVVDEILKEGLPHGKICIGFTPDEEIARGAKHFDVEGFGADYGYTLDGSAEGEIQYENFNASTAFITIHGVSVHTGTAKDVLVNSQTIGTEFHQMLPVSERPETTEGYEGFYHLVSFHGNVTETKMKYFIRDFDTDGFHARASKMQEIAGSLNEKYGAGTVEIEIVESYYNMREKIEPCMQLIEYAKKAAENADIVPDVAPIRGGTDGARLSFKGLPCPNLGTGGYAFHGVYEHITVEGMDKAVVMVKDIVGMFAK</sequence>
<dbReference type="InterPro" id="IPR036264">
    <property type="entry name" value="Bact_exopeptidase_dim_dom"/>
</dbReference>
<dbReference type="CDD" id="cd03892">
    <property type="entry name" value="M20_peptT"/>
    <property type="match status" value="1"/>
</dbReference>
<dbReference type="InterPro" id="IPR002933">
    <property type="entry name" value="Peptidase_M20"/>
</dbReference>
<dbReference type="Pfam" id="PF07687">
    <property type="entry name" value="M20_dimer"/>
    <property type="match status" value="1"/>
</dbReference>
<dbReference type="InterPro" id="IPR011650">
    <property type="entry name" value="Peptidase_M20_dimer"/>
</dbReference>
<feature type="domain" description="Peptidase M20 dimerisation" evidence="12">
    <location>
        <begin position="220"/>
        <end position="322"/>
    </location>
</feature>
<dbReference type="GO" id="GO:0045148">
    <property type="term" value="F:tripeptide aminopeptidase activity"/>
    <property type="evidence" value="ECO:0007669"/>
    <property type="project" value="UniProtKB-UniRule"/>
</dbReference>
<dbReference type="GO" id="GO:0006508">
    <property type="term" value="P:proteolysis"/>
    <property type="evidence" value="ECO:0007669"/>
    <property type="project" value="UniProtKB-UniRule"/>
</dbReference>
<name>A6BDD1_9FIRM</name>
<evidence type="ECO:0000256" key="5">
    <source>
        <dbReference type="ARBA" id="ARBA00022723"/>
    </source>
</evidence>
<feature type="binding site" evidence="11">
    <location>
        <position position="155"/>
    </location>
    <ligand>
        <name>Zn(2+)</name>
        <dbReference type="ChEBI" id="CHEBI:29105"/>
        <label>2</label>
    </ligand>
</feature>
<dbReference type="PIRSF" id="PIRSF037215">
    <property type="entry name" value="Peptidase_M20B"/>
    <property type="match status" value="1"/>
</dbReference>
<dbReference type="Proteomes" id="UP000004016">
    <property type="component" value="Unassembled WGS sequence"/>
</dbReference>
<evidence type="ECO:0000256" key="2">
    <source>
        <dbReference type="ARBA" id="ARBA00009692"/>
    </source>
</evidence>
<dbReference type="SUPFAM" id="SSF53187">
    <property type="entry name" value="Zn-dependent exopeptidases"/>
    <property type="match status" value="1"/>
</dbReference>
<evidence type="ECO:0000256" key="11">
    <source>
        <dbReference type="PIRSR" id="PIRSR037215-2"/>
    </source>
</evidence>
<comment type="cofactor">
    <cofactor evidence="11">
        <name>Zn(2+)</name>
        <dbReference type="ChEBI" id="CHEBI:29105"/>
    </cofactor>
    <text evidence="11">Binds 2 Zn(2+) ions per subunit.</text>
</comment>
<comment type="catalytic activity">
    <reaction evidence="1">
        <text>Release of the N-terminal residue from a tripeptide.</text>
        <dbReference type="EC" id="3.4.11.4"/>
    </reaction>
</comment>
<evidence type="ECO:0000259" key="12">
    <source>
        <dbReference type="Pfam" id="PF07687"/>
    </source>
</evidence>
<keyword evidence="8" id="KW-0482">Metalloprotease</keyword>
<dbReference type="NCBIfam" id="NF003976">
    <property type="entry name" value="PRK05469.1"/>
    <property type="match status" value="1"/>
</dbReference>
<comment type="caution">
    <text evidence="13">The sequence shown here is derived from an EMBL/GenBank/DDBJ whole genome shotgun (WGS) entry which is preliminary data.</text>
</comment>